<evidence type="ECO:0000256" key="1">
    <source>
        <dbReference type="SAM" id="MobiDB-lite"/>
    </source>
</evidence>
<protein>
    <submittedName>
        <fullName evidence="2">Uncharacterized protein</fullName>
    </submittedName>
</protein>
<sequence length="356" mass="38794">MARTSEIENYWQSNSEDELGEQGEEEALSLCDLPVSAMDEENQTKSEKSENIQVEDDFDFGALAGSITAIDCELRSADEIFFSGQIVPLHRSISSDAGYLCDSQNGSRSISRSESMSGFRISSTPTSRSSSTKSNYSISSSSSWSSSHAAHIPKVRNNFHTQPSPKPQIHASGALSVPNCSSNRKSHSSLWDFVRLGLVRTPEIELRNPKARRAKYSSDRSITSRSTDITSKNPKICDLNVQKERKQKLNGNYGGIFDGCKCSVWVAEPIPATRLSALNSNDCNGATGEVSAKVWREIGIGRGVLSQRGWAVSEEFGRHRQRCVNGAAQGGQRRGRGRGIALGAVVFDRPIGLAIS</sequence>
<reference evidence="2" key="1">
    <citation type="submission" date="2023-05" db="EMBL/GenBank/DDBJ databases">
        <title>Nepenthes gracilis genome sequencing.</title>
        <authorList>
            <person name="Fukushima K."/>
        </authorList>
    </citation>
    <scope>NUCLEOTIDE SEQUENCE</scope>
    <source>
        <strain evidence="2">SING2019-196</strain>
    </source>
</reference>
<proteinExistence type="predicted"/>
<feature type="compositionally biased region" description="Low complexity" evidence="1">
    <location>
        <begin position="104"/>
        <end position="147"/>
    </location>
</feature>
<keyword evidence="3" id="KW-1185">Reference proteome</keyword>
<evidence type="ECO:0000313" key="2">
    <source>
        <dbReference type="EMBL" id="GMH24056.1"/>
    </source>
</evidence>
<feature type="compositionally biased region" description="Acidic residues" evidence="1">
    <location>
        <begin position="15"/>
        <end position="26"/>
    </location>
</feature>
<feature type="region of interest" description="Disordered" evidence="1">
    <location>
        <begin position="104"/>
        <end position="180"/>
    </location>
</feature>
<dbReference type="AlphaFoldDB" id="A0AAD3T7L2"/>
<accession>A0AAD3T7L2</accession>
<comment type="caution">
    <text evidence="2">The sequence shown here is derived from an EMBL/GenBank/DDBJ whole genome shotgun (WGS) entry which is preliminary data.</text>
</comment>
<dbReference type="EMBL" id="BSYO01000027">
    <property type="protein sequence ID" value="GMH24056.1"/>
    <property type="molecule type" value="Genomic_DNA"/>
</dbReference>
<dbReference type="PANTHER" id="PTHR33922:SF2">
    <property type="entry name" value="OS07G0589600 PROTEIN"/>
    <property type="match status" value="1"/>
</dbReference>
<evidence type="ECO:0000313" key="3">
    <source>
        <dbReference type="Proteomes" id="UP001279734"/>
    </source>
</evidence>
<dbReference type="Proteomes" id="UP001279734">
    <property type="component" value="Unassembled WGS sequence"/>
</dbReference>
<dbReference type="PANTHER" id="PTHR33922">
    <property type="entry name" value="OS01G0888066 PROTEIN-RELATED"/>
    <property type="match status" value="1"/>
</dbReference>
<feature type="region of interest" description="Disordered" evidence="1">
    <location>
        <begin position="1"/>
        <end position="26"/>
    </location>
</feature>
<gene>
    <name evidence="2" type="ORF">Nepgr_025899</name>
</gene>
<organism evidence="2 3">
    <name type="scientific">Nepenthes gracilis</name>
    <name type="common">Slender pitcher plant</name>
    <dbReference type="NCBI Taxonomy" id="150966"/>
    <lineage>
        <taxon>Eukaryota</taxon>
        <taxon>Viridiplantae</taxon>
        <taxon>Streptophyta</taxon>
        <taxon>Embryophyta</taxon>
        <taxon>Tracheophyta</taxon>
        <taxon>Spermatophyta</taxon>
        <taxon>Magnoliopsida</taxon>
        <taxon>eudicotyledons</taxon>
        <taxon>Gunneridae</taxon>
        <taxon>Pentapetalae</taxon>
        <taxon>Caryophyllales</taxon>
        <taxon>Nepenthaceae</taxon>
        <taxon>Nepenthes</taxon>
    </lineage>
</organism>
<name>A0AAD3T7L2_NEPGR</name>